<accession>A0ABT4IDK8</accession>
<dbReference type="Proteomes" id="UP001141422">
    <property type="component" value="Unassembled WGS sequence"/>
</dbReference>
<protein>
    <recommendedName>
        <fullName evidence="3">Lipoprotein</fullName>
    </recommendedName>
</protein>
<evidence type="ECO:0000313" key="1">
    <source>
        <dbReference type="EMBL" id="MCZ0859822.1"/>
    </source>
</evidence>
<organism evidence="1 2">
    <name type="scientific">Methanocorpusculum petauri</name>
    <dbReference type="NCBI Taxonomy" id="3002863"/>
    <lineage>
        <taxon>Archaea</taxon>
        <taxon>Methanobacteriati</taxon>
        <taxon>Methanobacteriota</taxon>
        <taxon>Stenosarchaea group</taxon>
        <taxon>Methanomicrobia</taxon>
        <taxon>Methanomicrobiales</taxon>
        <taxon>Methanocorpusculaceae</taxon>
        <taxon>Methanocorpusculum</taxon>
    </lineage>
</organism>
<evidence type="ECO:0008006" key="3">
    <source>
        <dbReference type="Google" id="ProtNLM"/>
    </source>
</evidence>
<evidence type="ECO:0000313" key="2">
    <source>
        <dbReference type="Proteomes" id="UP001141422"/>
    </source>
</evidence>
<proteinExistence type="predicted"/>
<keyword evidence="2" id="KW-1185">Reference proteome</keyword>
<reference evidence="1" key="1">
    <citation type="submission" date="2022-12" db="EMBL/GenBank/DDBJ databases">
        <title>Isolation and characterisation of novel Methanocorpusculum spp. from native Australian herbivores indicates the genus is ancestrally host-associated.</title>
        <authorList>
            <person name="Volmer J.G."/>
            <person name="Soo R.M."/>
            <person name="Evans P.N."/>
            <person name="Hoedt E.C."/>
            <person name="Astorga Alsina A.L."/>
            <person name="Woodcroft B.J."/>
            <person name="Tyson G.W."/>
            <person name="Hugenholtz P."/>
            <person name="Morrison M."/>
        </authorList>
    </citation>
    <scope>NUCLEOTIDE SEQUENCE</scope>
    <source>
        <strain evidence="1">MG</strain>
    </source>
</reference>
<sequence length="366" mass="38464">MSSRVFLCFSAFLLILVVLFSAGCVMPPDDASDSPVYLWNLGVVSSITIPSGESVSLSPSSLVIEVAEESRLLSGTVSGRQAAGMVFDKDQTLFEMDLSSTGSRRLLMGSFSGNESCVIDLSYEKGSRAISAVHLVTPGSVEKTCPLLTGTWNSTSARQIGLTGEESLRGTSLSISNQTGPLFSGSLDLDIAGTITPHAFVGGIYAVSGSTASGFVIMEDGEFWDVEIAEDTVSFWTTGVSESDTGDEIVSAIREYGRVADTAPDLSGFWSAPGEKTVSGTGLRTVVSGPLTIAVNRTSGKLFAGAGLGGKIENSGSVVFGTRIDDDVYLYRGWIEEKSIHATRLYTENGVKYAAAAVYTQDSPAV</sequence>
<name>A0ABT4IDK8_9EURY</name>
<comment type="caution">
    <text evidence="1">The sequence shown here is derived from an EMBL/GenBank/DDBJ whole genome shotgun (WGS) entry which is preliminary data.</text>
</comment>
<dbReference type="EMBL" id="JAPTGB010000002">
    <property type="protein sequence ID" value="MCZ0859822.1"/>
    <property type="molecule type" value="Genomic_DNA"/>
</dbReference>
<dbReference type="RefSeq" id="WP_268924041.1">
    <property type="nucleotide sequence ID" value="NZ_JAPTGB010000002.1"/>
</dbReference>
<gene>
    <name evidence="1" type="ORF">O0S10_01105</name>
</gene>
<dbReference type="PROSITE" id="PS51257">
    <property type="entry name" value="PROKAR_LIPOPROTEIN"/>
    <property type="match status" value="1"/>
</dbReference>